<dbReference type="InterPro" id="IPR011701">
    <property type="entry name" value="MFS"/>
</dbReference>
<feature type="transmembrane region" description="Helical" evidence="6">
    <location>
        <begin position="364"/>
        <end position="388"/>
    </location>
</feature>
<evidence type="ECO:0000259" key="7">
    <source>
        <dbReference type="PROSITE" id="PS50850"/>
    </source>
</evidence>
<keyword evidence="4 6" id="KW-0472">Membrane</keyword>
<dbReference type="InterPro" id="IPR036259">
    <property type="entry name" value="MFS_trans_sf"/>
</dbReference>
<feature type="region of interest" description="Disordered" evidence="5">
    <location>
        <begin position="1"/>
        <end position="47"/>
    </location>
</feature>
<feature type="transmembrane region" description="Helical" evidence="6">
    <location>
        <begin position="222"/>
        <end position="242"/>
    </location>
</feature>
<dbReference type="Gene3D" id="1.20.1250.20">
    <property type="entry name" value="MFS general substrate transporter like domains"/>
    <property type="match status" value="2"/>
</dbReference>
<dbReference type="GO" id="GO:0016020">
    <property type="term" value="C:membrane"/>
    <property type="evidence" value="ECO:0007669"/>
    <property type="project" value="UniProtKB-SubCell"/>
</dbReference>
<feature type="transmembrane region" description="Helical" evidence="6">
    <location>
        <begin position="102"/>
        <end position="120"/>
    </location>
</feature>
<reference evidence="8" key="1">
    <citation type="submission" date="2023-06" db="EMBL/GenBank/DDBJ databases">
        <title>Genome-scale phylogeny and comparative genomics of the fungal order Sordariales.</title>
        <authorList>
            <consortium name="Lawrence Berkeley National Laboratory"/>
            <person name="Hensen N."/>
            <person name="Bonometti L."/>
            <person name="Westerberg I."/>
            <person name="Brannstrom I.O."/>
            <person name="Guillou S."/>
            <person name="Cros-Aarteil S."/>
            <person name="Calhoun S."/>
            <person name="Haridas S."/>
            <person name="Kuo A."/>
            <person name="Mondo S."/>
            <person name="Pangilinan J."/>
            <person name="Riley R."/>
            <person name="Labutti K."/>
            <person name="Andreopoulos B."/>
            <person name="Lipzen A."/>
            <person name="Chen C."/>
            <person name="Yanf M."/>
            <person name="Daum C."/>
            <person name="Ng V."/>
            <person name="Clum A."/>
            <person name="Steindorff A."/>
            <person name="Ohm R."/>
            <person name="Martin F."/>
            <person name="Silar P."/>
            <person name="Natvig D."/>
            <person name="Lalanne C."/>
            <person name="Gautier V."/>
            <person name="Ament-Velasquez S.L."/>
            <person name="Kruys A."/>
            <person name="Hutchinson M.I."/>
            <person name="Powell A.J."/>
            <person name="Barry K."/>
            <person name="Miller A.N."/>
            <person name="Grigoriev I.V."/>
            <person name="Debuchy R."/>
            <person name="Gladieux P."/>
            <person name="Thoren M.H."/>
            <person name="Johannesson H."/>
        </authorList>
    </citation>
    <scope>NUCLEOTIDE SEQUENCE</scope>
    <source>
        <strain evidence="8">8032-3</strain>
    </source>
</reference>
<feature type="transmembrane region" description="Helical" evidence="6">
    <location>
        <begin position="63"/>
        <end position="90"/>
    </location>
</feature>
<keyword evidence="9" id="KW-1185">Reference proteome</keyword>
<evidence type="ECO:0000313" key="8">
    <source>
        <dbReference type="EMBL" id="KAK1762679.1"/>
    </source>
</evidence>
<evidence type="ECO:0000256" key="3">
    <source>
        <dbReference type="ARBA" id="ARBA00022989"/>
    </source>
</evidence>
<feature type="non-terminal residue" evidence="8">
    <location>
        <position position="527"/>
    </location>
</feature>
<evidence type="ECO:0000313" key="9">
    <source>
        <dbReference type="Proteomes" id="UP001244011"/>
    </source>
</evidence>
<dbReference type="RefSeq" id="XP_060278892.1">
    <property type="nucleotide sequence ID" value="XM_060429157.1"/>
</dbReference>
<feature type="compositionally biased region" description="Polar residues" evidence="5">
    <location>
        <begin position="26"/>
        <end position="35"/>
    </location>
</feature>
<dbReference type="SUPFAM" id="SSF103473">
    <property type="entry name" value="MFS general substrate transporter"/>
    <property type="match status" value="1"/>
</dbReference>
<keyword evidence="3 6" id="KW-1133">Transmembrane helix</keyword>
<comment type="subcellular location">
    <subcellularLocation>
        <location evidence="1">Membrane</location>
        <topology evidence="1">Multi-pass membrane protein</topology>
    </subcellularLocation>
</comment>
<protein>
    <submittedName>
        <fullName evidence="8">Major facilitator superfamily-domain-containing protein</fullName>
    </submittedName>
</protein>
<feature type="transmembrane region" description="Helical" evidence="6">
    <location>
        <begin position="395"/>
        <end position="414"/>
    </location>
</feature>
<feature type="transmembrane region" description="Helical" evidence="6">
    <location>
        <begin position="332"/>
        <end position="352"/>
    </location>
</feature>
<dbReference type="GeneID" id="85312344"/>
<evidence type="ECO:0000256" key="6">
    <source>
        <dbReference type="SAM" id="Phobius"/>
    </source>
</evidence>
<feature type="transmembrane region" description="Helical" evidence="6">
    <location>
        <begin position="420"/>
        <end position="446"/>
    </location>
</feature>
<dbReference type="EMBL" id="MU839034">
    <property type="protein sequence ID" value="KAK1762679.1"/>
    <property type="molecule type" value="Genomic_DNA"/>
</dbReference>
<feature type="transmembrane region" description="Helical" evidence="6">
    <location>
        <begin position="293"/>
        <end position="311"/>
    </location>
</feature>
<evidence type="ECO:0000256" key="2">
    <source>
        <dbReference type="ARBA" id="ARBA00022692"/>
    </source>
</evidence>
<dbReference type="PROSITE" id="PS50850">
    <property type="entry name" value="MFS"/>
    <property type="match status" value="1"/>
</dbReference>
<feature type="transmembrane region" description="Helical" evidence="6">
    <location>
        <begin position="262"/>
        <end position="281"/>
    </location>
</feature>
<feature type="transmembrane region" description="Helical" evidence="6">
    <location>
        <begin position="192"/>
        <end position="216"/>
    </location>
</feature>
<feature type="transmembrane region" description="Helical" evidence="6">
    <location>
        <begin position="132"/>
        <end position="160"/>
    </location>
</feature>
<accession>A0AAJ0BT80</accession>
<dbReference type="CDD" id="cd17476">
    <property type="entry name" value="MFS_Amf1_MDR_like"/>
    <property type="match status" value="1"/>
</dbReference>
<feature type="domain" description="Major facilitator superfamily (MFS) profile" evidence="7">
    <location>
        <begin position="65"/>
        <end position="527"/>
    </location>
</feature>
<evidence type="ECO:0000256" key="4">
    <source>
        <dbReference type="ARBA" id="ARBA00023136"/>
    </source>
</evidence>
<gene>
    <name evidence="8" type="ORF">QBC33DRAFT_551277</name>
</gene>
<dbReference type="AlphaFoldDB" id="A0AAJ0BT80"/>
<dbReference type="InterPro" id="IPR020846">
    <property type="entry name" value="MFS_dom"/>
</dbReference>
<dbReference type="GO" id="GO:0022857">
    <property type="term" value="F:transmembrane transporter activity"/>
    <property type="evidence" value="ECO:0007669"/>
    <property type="project" value="InterPro"/>
</dbReference>
<organism evidence="8 9">
    <name type="scientific">Phialemonium atrogriseum</name>
    <dbReference type="NCBI Taxonomy" id="1093897"/>
    <lineage>
        <taxon>Eukaryota</taxon>
        <taxon>Fungi</taxon>
        <taxon>Dikarya</taxon>
        <taxon>Ascomycota</taxon>
        <taxon>Pezizomycotina</taxon>
        <taxon>Sordariomycetes</taxon>
        <taxon>Sordariomycetidae</taxon>
        <taxon>Cephalothecales</taxon>
        <taxon>Cephalothecaceae</taxon>
        <taxon>Phialemonium</taxon>
    </lineage>
</organism>
<feature type="transmembrane region" description="Helical" evidence="6">
    <location>
        <begin position="166"/>
        <end position="185"/>
    </location>
</feature>
<dbReference type="PANTHER" id="PTHR42718">
    <property type="entry name" value="MAJOR FACILITATOR SUPERFAMILY MULTIDRUG TRANSPORTER MFSC"/>
    <property type="match status" value="1"/>
</dbReference>
<evidence type="ECO:0000256" key="5">
    <source>
        <dbReference type="SAM" id="MobiDB-lite"/>
    </source>
</evidence>
<dbReference type="Pfam" id="PF07690">
    <property type="entry name" value="MFS_1"/>
    <property type="match status" value="1"/>
</dbReference>
<evidence type="ECO:0000256" key="1">
    <source>
        <dbReference type="ARBA" id="ARBA00004141"/>
    </source>
</evidence>
<proteinExistence type="predicted"/>
<feature type="transmembrane region" description="Helical" evidence="6">
    <location>
        <begin position="500"/>
        <end position="521"/>
    </location>
</feature>
<name>A0AAJ0BT80_9PEZI</name>
<dbReference type="PANTHER" id="PTHR42718:SF1">
    <property type="entry name" value="LOW AFFINITY AMMONIUM TRANSPORTER"/>
    <property type="match status" value="1"/>
</dbReference>
<keyword evidence="2 6" id="KW-0812">Transmembrane</keyword>
<dbReference type="Proteomes" id="UP001244011">
    <property type="component" value="Unassembled WGS sequence"/>
</dbReference>
<feature type="transmembrane region" description="Helical" evidence="6">
    <location>
        <begin position="458"/>
        <end position="480"/>
    </location>
</feature>
<comment type="caution">
    <text evidence="8">The sequence shown here is derived from an EMBL/GenBank/DDBJ whole genome shotgun (WGS) entry which is preliminary data.</text>
</comment>
<sequence>MTPDERENEAGIPSDIELAFAKSGPSPDNVQATSGEQREGESPVARTATNTSIAETLSLPHEIAFVGLVCMAQLTTQAGLGQALSILHIIGDSFGITDPGQLTWLIAGYSLTVGTFILFSGRLGDVFGYKRLLLIGWAWFSLWSAVAGCAIYSNYVLFIFSRVLQGIGPAICLPNGLAILGATYAPGRRKAMCFAIFGAMAPAGFLVGALFASLFSMAFWPWAFWAFSIALAGLAVAGIFIIPDPPRKFAAAMSLRGRMEQLDIPGAVTGVAALVLFNFAWNQAPIDGWQAPHVIVMLILGVLLGVVFFILETRYSPQPLIPFEIFSSDVSFVLAALALGWSCFGVFVYYLWQFEEVLLGATPLLVTARFTPVAISGTMAAVFTGMLLHRLGPAVVMTMALTSFTVGSILSATVPQDQTYWAQVFVTLLVISWGMDMSFPAATLILSDAMAKEHQGIAASLVNTIVNYSISLGLGLAGTVEVHVNKGGKTRADLQNGYHGAQYMGIGLAGLGTVVCCCFLLKEHLDV</sequence>